<organism evidence="4 5">
    <name type="scientific">Canna indica</name>
    <name type="common">Indian-shot</name>
    <dbReference type="NCBI Taxonomy" id="4628"/>
    <lineage>
        <taxon>Eukaryota</taxon>
        <taxon>Viridiplantae</taxon>
        <taxon>Streptophyta</taxon>
        <taxon>Embryophyta</taxon>
        <taxon>Tracheophyta</taxon>
        <taxon>Spermatophyta</taxon>
        <taxon>Magnoliopsida</taxon>
        <taxon>Liliopsida</taxon>
        <taxon>Zingiberales</taxon>
        <taxon>Cannaceae</taxon>
        <taxon>Canna</taxon>
    </lineage>
</organism>
<dbReference type="Pfam" id="PF01344">
    <property type="entry name" value="Kelch_1"/>
    <property type="match status" value="2"/>
</dbReference>
<accession>A0AAQ3JRB9</accession>
<dbReference type="SMART" id="SM00612">
    <property type="entry name" value="Kelch"/>
    <property type="match status" value="2"/>
</dbReference>
<dbReference type="EMBL" id="CP136890">
    <property type="protein sequence ID" value="WOK93266.1"/>
    <property type="molecule type" value="Genomic_DNA"/>
</dbReference>
<dbReference type="PANTHER" id="PTHR46122:SF25">
    <property type="entry name" value="REPEAT-CONTAINING F-BOX FAMILY PROTEIN, PUTATIVE, EXPRESSED-RELATED"/>
    <property type="match status" value="1"/>
</dbReference>
<dbReference type="InterPro" id="IPR006652">
    <property type="entry name" value="Kelch_1"/>
</dbReference>
<dbReference type="InterPro" id="IPR015915">
    <property type="entry name" value="Kelch-typ_b-propeller"/>
</dbReference>
<proteinExistence type="predicted"/>
<dbReference type="SUPFAM" id="SSF117281">
    <property type="entry name" value="Kelch motif"/>
    <property type="match status" value="1"/>
</dbReference>
<evidence type="ECO:0000256" key="1">
    <source>
        <dbReference type="ARBA" id="ARBA00022441"/>
    </source>
</evidence>
<feature type="region of interest" description="Disordered" evidence="3">
    <location>
        <begin position="30"/>
        <end position="84"/>
    </location>
</feature>
<evidence type="ECO:0000256" key="3">
    <source>
        <dbReference type="SAM" id="MobiDB-lite"/>
    </source>
</evidence>
<dbReference type="InterPro" id="IPR052439">
    <property type="entry name" value="F-box/Kelch-repeat"/>
</dbReference>
<keyword evidence="5" id="KW-1185">Reference proteome</keyword>
<keyword evidence="2" id="KW-0677">Repeat</keyword>
<evidence type="ECO:0000256" key="2">
    <source>
        <dbReference type="ARBA" id="ARBA00022737"/>
    </source>
</evidence>
<gene>
    <name evidence="4" type="ORF">Cni_G01961</name>
</gene>
<name>A0AAQ3JRB9_9LILI</name>
<dbReference type="AlphaFoldDB" id="A0AAQ3JRB9"/>
<protein>
    <submittedName>
        <fullName evidence="4">Uncharacterized protein</fullName>
    </submittedName>
</protein>
<feature type="compositionally biased region" description="Acidic residues" evidence="3">
    <location>
        <begin position="44"/>
        <end position="55"/>
    </location>
</feature>
<dbReference type="GO" id="GO:0005634">
    <property type="term" value="C:nucleus"/>
    <property type="evidence" value="ECO:0007669"/>
    <property type="project" value="TreeGrafter"/>
</dbReference>
<dbReference type="Gene3D" id="2.120.10.80">
    <property type="entry name" value="Kelch-type beta propeller"/>
    <property type="match status" value="1"/>
</dbReference>
<evidence type="ECO:0000313" key="4">
    <source>
        <dbReference type="EMBL" id="WOK93266.1"/>
    </source>
</evidence>
<keyword evidence="1" id="KW-0880">Kelch repeat</keyword>
<dbReference type="Proteomes" id="UP001327560">
    <property type="component" value="Chromosome 1"/>
</dbReference>
<reference evidence="4 5" key="1">
    <citation type="submission" date="2023-10" db="EMBL/GenBank/DDBJ databases">
        <title>Chromosome-scale genome assembly provides insights into flower coloration mechanisms of Canna indica.</title>
        <authorList>
            <person name="Li C."/>
        </authorList>
    </citation>
    <scope>NUCLEOTIDE SEQUENCE [LARGE SCALE GENOMIC DNA]</scope>
    <source>
        <tissue evidence="4">Flower</tissue>
    </source>
</reference>
<dbReference type="FunFam" id="2.120.10.80:FF:000007">
    <property type="entry name" value="F-box/kelch-repeat protein SKIP11"/>
    <property type="match status" value="1"/>
</dbReference>
<dbReference type="PANTHER" id="PTHR46122">
    <property type="entry name" value="GALACTOSE OXIDASE/KELCH REPEAT PROTEIN-RELATED"/>
    <property type="match status" value="1"/>
</dbReference>
<evidence type="ECO:0000313" key="5">
    <source>
        <dbReference type="Proteomes" id="UP001327560"/>
    </source>
</evidence>
<sequence length="437" mass="49284">MLEDNNSDMLPVVLKNASEEGRNWDYADYSFLNSSGNKKRPLDEESEKDEEEDDESLRKKLPQHPDTPDIEEVQHTPHNFNHHGNDMDYNDPSTFINPLGKDLTVSCLLCLSRSYYGTVASINTSFRSLIQSGQLYQLRRQEEITEYWIYFSCTPIEWEAYDPYRGLWIHVPRMPPTGSFMCSDKESLAVGTDLLVFGKEFSSHIVMRYSILTNSWSRGVVMNSPRCLFASASLGEKAIVAGGSDAMGKPLDSVELYNSETQTWQTLPSMTRARSMCSGAFMDGKFYVLGGMDQNKKVLTCGEEYDFERHSWREIPEMSNGLNGASGAAPPLVAVVNNELYAGHCADNELRKYIKGDNRWVTLGQLPERSTSLNGWGLAFRACGERLVVIGGPRVDRPHIGGIQLNYWIPNERPPEWNLLAWKQSGSFVYNCAVMGC</sequence>